<dbReference type="InterPro" id="IPR029047">
    <property type="entry name" value="HSP70_peptide-bd_sf"/>
</dbReference>
<dbReference type="Pfam" id="PF00012">
    <property type="entry name" value="HSP70"/>
    <property type="match status" value="1"/>
</dbReference>
<evidence type="ECO:0000313" key="12">
    <source>
        <dbReference type="Proteomes" id="UP001516351"/>
    </source>
</evidence>
<dbReference type="SUPFAM" id="SSF53067">
    <property type="entry name" value="Actin-like ATPase domain"/>
    <property type="match status" value="2"/>
</dbReference>
<dbReference type="Gene3D" id="1.20.1270.10">
    <property type="match status" value="1"/>
</dbReference>
<feature type="region of interest" description="Disordered" evidence="10">
    <location>
        <begin position="602"/>
        <end position="634"/>
    </location>
</feature>
<dbReference type="NCBIfam" id="NF001413">
    <property type="entry name" value="PRK00290.1"/>
    <property type="match status" value="1"/>
</dbReference>
<feature type="compositionally biased region" description="Acidic residues" evidence="10">
    <location>
        <begin position="620"/>
        <end position="634"/>
    </location>
</feature>
<evidence type="ECO:0000256" key="7">
    <source>
        <dbReference type="HAMAP-Rule" id="MF_00332"/>
    </source>
</evidence>
<dbReference type="InterPro" id="IPR018181">
    <property type="entry name" value="Heat_shock_70_CS"/>
</dbReference>
<dbReference type="PROSITE" id="PS00297">
    <property type="entry name" value="HSP70_1"/>
    <property type="match status" value="1"/>
</dbReference>
<sequence>MSKVIGIDLGTTNSCVAIREGDETKVIENSEGARTTPSMVAFTANGERLVGQAAKRQAVTNPSDTLYAVKRLIGRRYDDPTVTKDKEMVPYEIVRGDNGDAWVRARGENYAPSQISAFVLGKMKETAEAYLGETVSQAVITVPAYFNDAQRQATRDAGRIAGLEVLRIINEPTAAALAYGLGKRDSGTVAVYDLGGGTFDVSILEISDGVIEVKSTNGDTFLGGEDFDNRIIGYLADEFKRDQGIDLRGDKLALQRLKEAAEKAKIELSSSKETEINLPFITADASGPKHLVVKLSRAKLESLVDDLVQRTLGPCRAALKDASVTPAEIDEVILVGGMTRMPKVIETVKQFFGKEPARNVNPDEVVAIGAAVQGAVLKGDVKDVLLLDVTPLSLGIETLGGVFTRLIDRNTTIPTKKSQTFSTAEDNQNAVTIKVYQGEREMAADNKLLGNFDLTGIAPAPRGVPQIEVTFDIDANGIVNVSAKDKATNKEQQIKIQASGGLNDADIDRMVKEAEANATADKAKREMVEQRNSAEALIHQTEKSLTEAGDKVPAADKAEAEAAVAATREAMNGTDLEALKSATERLTQAAMKIGQAVYAQSQAEEGAAGGEAHAAKDENVVDADFEDVDDSKKH</sequence>
<comment type="caution">
    <text evidence="11">The sequence shown here is derived from an EMBL/GenBank/DDBJ whole genome shotgun (WGS) entry which is preliminary data.</text>
</comment>
<dbReference type="NCBIfam" id="NF003520">
    <property type="entry name" value="PRK05183.1"/>
    <property type="match status" value="1"/>
</dbReference>
<dbReference type="InterPro" id="IPR029048">
    <property type="entry name" value="HSP70_C_sf"/>
</dbReference>
<dbReference type="InterPro" id="IPR013126">
    <property type="entry name" value="Hsp_70_fam"/>
</dbReference>
<evidence type="ECO:0000256" key="1">
    <source>
        <dbReference type="ARBA" id="ARBA00007381"/>
    </source>
</evidence>
<proteinExistence type="evidence at transcript level"/>
<dbReference type="InterPro" id="IPR043129">
    <property type="entry name" value="ATPase_NBD"/>
</dbReference>
<evidence type="ECO:0000256" key="9">
    <source>
        <dbReference type="SAM" id="Coils"/>
    </source>
</evidence>
<feature type="coiled-coil region" evidence="9">
    <location>
        <begin position="247"/>
        <end position="274"/>
    </location>
</feature>
<evidence type="ECO:0000256" key="6">
    <source>
        <dbReference type="ARBA" id="ARBA00023016"/>
    </source>
</evidence>
<evidence type="ECO:0000256" key="2">
    <source>
        <dbReference type="ARBA" id="ARBA00014415"/>
    </source>
</evidence>
<dbReference type="InterPro" id="IPR012725">
    <property type="entry name" value="Chaperone_DnaK"/>
</dbReference>
<dbReference type="Gene3D" id="3.30.420.40">
    <property type="match status" value="2"/>
</dbReference>
<protein>
    <recommendedName>
        <fullName evidence="2 7">Chaperone protein DnaK</fullName>
    </recommendedName>
    <alternativeName>
        <fullName evidence="7">HSP70</fullName>
    </alternativeName>
    <alternativeName>
        <fullName evidence="7">Heat shock 70 kDa protein</fullName>
    </alternativeName>
    <alternativeName>
        <fullName evidence="7">Heat shock protein 70</fullName>
    </alternativeName>
</protein>
<comment type="induction">
    <text evidence="7">By stress conditions e.g. heat shock.</text>
</comment>
<keyword evidence="7" id="KW-0143">Chaperone</keyword>
<feature type="modified residue" description="Phosphothreonine; by autocatalysis" evidence="7">
    <location>
        <position position="198"/>
    </location>
</feature>
<evidence type="ECO:0000256" key="4">
    <source>
        <dbReference type="ARBA" id="ARBA00022741"/>
    </source>
</evidence>
<keyword evidence="9" id="KW-0175">Coiled coil</keyword>
<evidence type="ECO:0000256" key="5">
    <source>
        <dbReference type="ARBA" id="ARBA00022840"/>
    </source>
</evidence>
<dbReference type="Proteomes" id="UP001516351">
    <property type="component" value="Unassembled WGS sequence"/>
</dbReference>
<dbReference type="EMBL" id="JABXXV010000007">
    <property type="protein sequence ID" value="NVN47683.1"/>
    <property type="molecule type" value="Genomic_DNA"/>
</dbReference>
<dbReference type="HAMAP" id="MF_00332">
    <property type="entry name" value="DnaK"/>
    <property type="match status" value="1"/>
</dbReference>
<dbReference type="Gene3D" id="2.60.34.10">
    <property type="entry name" value="Substrate Binding Domain Of DNAk, Chain A, domain 1"/>
    <property type="match status" value="1"/>
</dbReference>
<name>A0ABX2P6V5_9PROT</name>
<evidence type="ECO:0000256" key="8">
    <source>
        <dbReference type="RuleBase" id="RU003322"/>
    </source>
</evidence>
<dbReference type="NCBIfam" id="TIGR02350">
    <property type="entry name" value="prok_dnaK"/>
    <property type="match status" value="1"/>
</dbReference>
<dbReference type="RefSeq" id="WP_267310456.1">
    <property type="nucleotide sequence ID" value="NZ_JABXXT010000010.1"/>
</dbReference>
<dbReference type="SUPFAM" id="SSF100934">
    <property type="entry name" value="Heat shock protein 70kD (HSP70), C-terminal subdomain"/>
    <property type="match status" value="1"/>
</dbReference>
<keyword evidence="6 7" id="KW-0346">Stress response</keyword>
<organism evidence="11 12">
    <name type="scientific">Asaia spathodeae</name>
    <dbReference type="NCBI Taxonomy" id="657016"/>
    <lineage>
        <taxon>Bacteria</taxon>
        <taxon>Pseudomonadati</taxon>
        <taxon>Pseudomonadota</taxon>
        <taxon>Alphaproteobacteria</taxon>
        <taxon>Acetobacterales</taxon>
        <taxon>Acetobacteraceae</taxon>
        <taxon>Asaia</taxon>
    </lineage>
</organism>
<keyword evidence="5 7" id="KW-0067">ATP-binding</keyword>
<feature type="coiled-coil region" evidence="9">
    <location>
        <begin position="511"/>
        <end position="540"/>
    </location>
</feature>
<comment type="similarity">
    <text evidence="1 7 8">Belongs to the heat shock protein 70 family.</text>
</comment>
<reference evidence="11 12" key="1">
    <citation type="submission" date="2020-06" db="EMBL/GenBank/DDBJ databases">
        <title>Synonyms of Asaia species.</title>
        <authorList>
            <person name="Sombolestani A."/>
        </authorList>
    </citation>
    <scope>NUCLEOTIDE SEQUENCE [LARGE SCALE GENOMIC DNA]</scope>
    <source>
        <strain evidence="11 12">LMG 27047</strain>
    </source>
</reference>
<dbReference type="PROSITE" id="PS00329">
    <property type="entry name" value="HSP70_2"/>
    <property type="match status" value="1"/>
</dbReference>
<accession>A0ABX2P6V5</accession>
<dbReference type="SUPFAM" id="SSF100920">
    <property type="entry name" value="Heat shock protein 70kD (HSP70), peptide-binding domain"/>
    <property type="match status" value="1"/>
</dbReference>
<gene>
    <name evidence="7 11" type="primary">dnaK</name>
    <name evidence="11" type="ORF">HW542_12820</name>
</gene>
<keyword evidence="3 7" id="KW-0597">Phosphoprotein</keyword>
<comment type="function">
    <text evidence="7">Acts as a chaperone.</text>
</comment>
<dbReference type="PROSITE" id="PS01036">
    <property type="entry name" value="HSP70_3"/>
    <property type="match status" value="1"/>
</dbReference>
<feature type="compositionally biased region" description="Low complexity" evidence="10">
    <location>
        <begin position="603"/>
        <end position="612"/>
    </location>
</feature>
<dbReference type="Gene3D" id="3.90.640.10">
    <property type="entry name" value="Actin, Chain A, domain 4"/>
    <property type="match status" value="1"/>
</dbReference>
<evidence type="ECO:0000256" key="3">
    <source>
        <dbReference type="ARBA" id="ARBA00022553"/>
    </source>
</evidence>
<dbReference type="CDD" id="cd11733">
    <property type="entry name" value="ASKHA_NBD_HSP70_HSPA9"/>
    <property type="match status" value="1"/>
</dbReference>
<evidence type="ECO:0000313" key="11">
    <source>
        <dbReference type="EMBL" id="NVN47683.1"/>
    </source>
</evidence>
<keyword evidence="12" id="KW-1185">Reference proteome</keyword>
<evidence type="ECO:0000256" key="10">
    <source>
        <dbReference type="SAM" id="MobiDB-lite"/>
    </source>
</evidence>
<dbReference type="PANTHER" id="PTHR19375">
    <property type="entry name" value="HEAT SHOCK PROTEIN 70KDA"/>
    <property type="match status" value="1"/>
</dbReference>
<dbReference type="PRINTS" id="PR00301">
    <property type="entry name" value="HEATSHOCK70"/>
</dbReference>
<keyword evidence="4 7" id="KW-0547">Nucleotide-binding</keyword>